<keyword evidence="1" id="KW-0805">Transcription regulation</keyword>
<dbReference type="PANTHER" id="PTHR47894:SF4">
    <property type="entry name" value="HTH-TYPE TRANSCRIPTIONAL REGULATOR GADX"/>
    <property type="match status" value="1"/>
</dbReference>
<protein>
    <submittedName>
        <fullName evidence="5">AraC family transcriptional regulator ligand-binding domain-containing protein</fullName>
    </submittedName>
</protein>
<evidence type="ECO:0000313" key="5">
    <source>
        <dbReference type="EMBL" id="WIT12392.1"/>
    </source>
</evidence>
<dbReference type="GO" id="GO:0005829">
    <property type="term" value="C:cytosol"/>
    <property type="evidence" value="ECO:0007669"/>
    <property type="project" value="TreeGrafter"/>
</dbReference>
<dbReference type="Gene3D" id="1.10.10.60">
    <property type="entry name" value="Homeodomain-like"/>
    <property type="match status" value="1"/>
</dbReference>
<dbReference type="RefSeq" id="WP_285233490.1">
    <property type="nucleotide sequence ID" value="NZ_CP116346.1"/>
</dbReference>
<dbReference type="GO" id="GO:0003700">
    <property type="term" value="F:DNA-binding transcription factor activity"/>
    <property type="evidence" value="ECO:0007669"/>
    <property type="project" value="InterPro"/>
</dbReference>
<dbReference type="InterPro" id="IPR009057">
    <property type="entry name" value="Homeodomain-like_sf"/>
</dbReference>
<feature type="domain" description="HTH araC/xylS-type" evidence="4">
    <location>
        <begin position="235"/>
        <end position="334"/>
    </location>
</feature>
<dbReference type="InterPro" id="IPR032687">
    <property type="entry name" value="AraC-type_N"/>
</dbReference>
<keyword evidence="3" id="KW-0804">Transcription</keyword>
<evidence type="ECO:0000313" key="6">
    <source>
        <dbReference type="Proteomes" id="UP001177769"/>
    </source>
</evidence>
<gene>
    <name evidence="5" type="ORF">PFX98_01940</name>
</gene>
<organism evidence="5 6">
    <name type="scientific">Paucibacter sediminis</name>
    <dbReference type="NCBI Taxonomy" id="3019553"/>
    <lineage>
        <taxon>Bacteria</taxon>
        <taxon>Pseudomonadati</taxon>
        <taxon>Pseudomonadota</taxon>
        <taxon>Betaproteobacteria</taxon>
        <taxon>Burkholderiales</taxon>
        <taxon>Sphaerotilaceae</taxon>
        <taxon>Roseateles</taxon>
    </lineage>
</organism>
<dbReference type="AlphaFoldDB" id="A0AA95NGA0"/>
<dbReference type="KEGG" id="pais:PFX98_01940"/>
<evidence type="ECO:0000259" key="4">
    <source>
        <dbReference type="PROSITE" id="PS01124"/>
    </source>
</evidence>
<dbReference type="PROSITE" id="PS01124">
    <property type="entry name" value="HTH_ARAC_FAMILY_2"/>
    <property type="match status" value="1"/>
</dbReference>
<dbReference type="SMART" id="SM00342">
    <property type="entry name" value="HTH_ARAC"/>
    <property type="match status" value="1"/>
</dbReference>
<keyword evidence="2" id="KW-0238">DNA-binding</keyword>
<name>A0AA95NGA0_9BURK</name>
<dbReference type="GO" id="GO:0000976">
    <property type="term" value="F:transcription cis-regulatory region binding"/>
    <property type="evidence" value="ECO:0007669"/>
    <property type="project" value="TreeGrafter"/>
</dbReference>
<evidence type="ECO:0000256" key="1">
    <source>
        <dbReference type="ARBA" id="ARBA00023015"/>
    </source>
</evidence>
<accession>A0AA95NGA0</accession>
<dbReference type="Pfam" id="PF12625">
    <property type="entry name" value="Arabinose_bd"/>
    <property type="match status" value="1"/>
</dbReference>
<reference evidence="5" key="1">
    <citation type="submission" date="2023-01" db="EMBL/GenBank/DDBJ databases">
        <title>Whole genome sequence of Paucibacter sp. S2-9 isolated from pond sediment.</title>
        <authorList>
            <person name="Jung J.Y."/>
        </authorList>
    </citation>
    <scope>NUCLEOTIDE SEQUENCE</scope>
    <source>
        <strain evidence="5">S2-9</strain>
    </source>
</reference>
<sequence length="335" mass="37752">MPALIRSVALQDYEWAAQAVAVDPYAQMKRLGLVLEQPISGDEFIPYQLFVQLLENTAEAGRCPDFGLRMGQGPDEYFEGPVVVLMRHANTLSEALALITQYGHVYSTVFQPTLAPVRGQAGMVDLILTVNDGRPASFKQVTEYILVSLVRALRFVRENRGDDLLVMFPHEALSAADKYQAYFSCECRFNAPFAAIRIAEAELKRPLPGRNELRIKMATSYIDSRFPKSGELVSEGVRRLLRQRLGMGRVKQADIAAELSLHEKSLQRRLAREGCPFPQLLDEARRDYFVELLRQSARPSLAQIALMLGYSEQAALSRSCQRWFACSPSELLQRH</sequence>
<evidence type="ECO:0000256" key="3">
    <source>
        <dbReference type="ARBA" id="ARBA00023163"/>
    </source>
</evidence>
<dbReference type="PANTHER" id="PTHR47894">
    <property type="entry name" value="HTH-TYPE TRANSCRIPTIONAL REGULATOR GADX"/>
    <property type="match status" value="1"/>
</dbReference>
<keyword evidence="6" id="KW-1185">Reference proteome</keyword>
<proteinExistence type="predicted"/>
<evidence type="ECO:0000256" key="2">
    <source>
        <dbReference type="ARBA" id="ARBA00023125"/>
    </source>
</evidence>
<dbReference type="Proteomes" id="UP001177769">
    <property type="component" value="Chromosome"/>
</dbReference>
<dbReference type="SUPFAM" id="SSF46689">
    <property type="entry name" value="Homeodomain-like"/>
    <property type="match status" value="1"/>
</dbReference>
<dbReference type="Pfam" id="PF12833">
    <property type="entry name" value="HTH_18"/>
    <property type="match status" value="1"/>
</dbReference>
<dbReference type="InterPro" id="IPR018060">
    <property type="entry name" value="HTH_AraC"/>
</dbReference>
<dbReference type="EMBL" id="CP116346">
    <property type="protein sequence ID" value="WIT12392.1"/>
    <property type="molecule type" value="Genomic_DNA"/>
</dbReference>